<keyword evidence="9" id="KW-1185">Reference proteome</keyword>
<comment type="catalytic activity">
    <reaction evidence="6">
        <text>S-ubiquitinyl-[E2 ubiquitin-conjugating enzyme]-L-cysteine + [acceptor protein]-L-lysine = [E2 ubiquitin-conjugating enzyme]-L-cysteine + N(6)-ubiquitinyl-[acceptor protein]-L-lysine.</text>
        <dbReference type="EC" id="2.3.2.27"/>
    </reaction>
</comment>
<dbReference type="AlphaFoldDB" id="A0AAN9XLT4"/>
<sequence length="318" mass="35801">MAVATELCRCLHLPLPDSVSPPSTPPPTFITMLLVKLIYPPRQNPNLQSHFNPLNSPKATMCLFSPPKSSTFRSRCVTTLSLCYFNARPKLVYTVLLIDYCFNPQVVGLRFSLHCLVICKGELDEIVAELEESRRKLVNLEMQKDAVIGINSPNADAVNGNLSAKNITNSNIVDANRLSELQDAQEDNQTLIKQFQELQAGSVHVIKWENELNLKLESADTARQVLDNSDPRIDELELQLQKCIVEKNDLEIKMEEAKQDTGREDIKSEFHVMASALSKEMGMMEAQLKRWKDAAHEAVSLSEKTDSPREVLSIKVFH</sequence>
<keyword evidence="6 7" id="KW-0175">Coiled coil</keyword>
<dbReference type="EC" id="2.3.2.27" evidence="6"/>
<evidence type="ECO:0000256" key="4">
    <source>
        <dbReference type="ARBA" id="ARBA00022833"/>
    </source>
</evidence>
<evidence type="ECO:0000256" key="1">
    <source>
        <dbReference type="ARBA" id="ARBA00004123"/>
    </source>
</evidence>
<comment type="subcellular location">
    <subcellularLocation>
        <location evidence="1 6">Nucleus</location>
    </subcellularLocation>
</comment>
<dbReference type="Proteomes" id="UP001386955">
    <property type="component" value="Unassembled WGS sequence"/>
</dbReference>
<dbReference type="InterPro" id="IPR013956">
    <property type="entry name" value="E3_ubiquit_lig_Bre1"/>
</dbReference>
<dbReference type="PANTHER" id="PTHR23163">
    <property type="entry name" value="RING FINGER PROTEIN-RELATED"/>
    <property type="match status" value="1"/>
</dbReference>
<dbReference type="GO" id="GO:0016567">
    <property type="term" value="P:protein ubiquitination"/>
    <property type="evidence" value="ECO:0007669"/>
    <property type="project" value="UniProtKB-UniRule"/>
</dbReference>
<dbReference type="EMBL" id="JAYMYS010000004">
    <property type="protein sequence ID" value="KAK7397003.1"/>
    <property type="molecule type" value="Genomic_DNA"/>
</dbReference>
<dbReference type="GO" id="GO:0061630">
    <property type="term" value="F:ubiquitin protein ligase activity"/>
    <property type="evidence" value="ECO:0007669"/>
    <property type="project" value="UniProtKB-EC"/>
</dbReference>
<dbReference type="PANTHER" id="PTHR23163:SF8">
    <property type="entry name" value="E3 UBIQUITIN-PROTEIN LIGASE BRE1-LIKE 2"/>
    <property type="match status" value="1"/>
</dbReference>
<organism evidence="8 9">
    <name type="scientific">Psophocarpus tetragonolobus</name>
    <name type="common">Winged bean</name>
    <name type="synonym">Dolichos tetragonolobus</name>
    <dbReference type="NCBI Taxonomy" id="3891"/>
    <lineage>
        <taxon>Eukaryota</taxon>
        <taxon>Viridiplantae</taxon>
        <taxon>Streptophyta</taxon>
        <taxon>Embryophyta</taxon>
        <taxon>Tracheophyta</taxon>
        <taxon>Spermatophyta</taxon>
        <taxon>Magnoliopsida</taxon>
        <taxon>eudicotyledons</taxon>
        <taxon>Gunneridae</taxon>
        <taxon>Pentapetalae</taxon>
        <taxon>rosids</taxon>
        <taxon>fabids</taxon>
        <taxon>Fabales</taxon>
        <taxon>Fabaceae</taxon>
        <taxon>Papilionoideae</taxon>
        <taxon>50 kb inversion clade</taxon>
        <taxon>NPAAA clade</taxon>
        <taxon>indigoferoid/millettioid clade</taxon>
        <taxon>Phaseoleae</taxon>
        <taxon>Psophocarpus</taxon>
    </lineage>
</organism>
<proteinExistence type="inferred from homology"/>
<evidence type="ECO:0000256" key="3">
    <source>
        <dbReference type="ARBA" id="ARBA00022771"/>
    </source>
</evidence>
<keyword evidence="6" id="KW-0156">Chromatin regulator</keyword>
<comment type="pathway">
    <text evidence="6">Protein modification; protein ubiquitination.</text>
</comment>
<evidence type="ECO:0000256" key="7">
    <source>
        <dbReference type="SAM" id="Coils"/>
    </source>
</evidence>
<accession>A0AAN9XLT4</accession>
<keyword evidence="6" id="KW-0833">Ubl conjugation pathway</keyword>
<keyword evidence="3 6" id="KW-0863">Zinc-finger</keyword>
<protein>
    <recommendedName>
        <fullName evidence="6">E3 ubiquitin protein ligase</fullName>
        <ecNumber evidence="6">2.3.2.27</ecNumber>
    </recommendedName>
</protein>
<reference evidence="8 9" key="1">
    <citation type="submission" date="2024-01" db="EMBL/GenBank/DDBJ databases">
        <title>The genomes of 5 underutilized Papilionoideae crops provide insights into root nodulation and disease resistanc.</title>
        <authorList>
            <person name="Jiang F."/>
        </authorList>
    </citation>
    <scope>NUCLEOTIDE SEQUENCE [LARGE SCALE GENOMIC DNA]</scope>
    <source>
        <strain evidence="8">DUOXIRENSHENG_FW03</strain>
        <tissue evidence="8">Leaves</tissue>
    </source>
</reference>
<comment type="similarity">
    <text evidence="6">Belongs to the BRE1 family.</text>
</comment>
<evidence type="ECO:0000256" key="2">
    <source>
        <dbReference type="ARBA" id="ARBA00022723"/>
    </source>
</evidence>
<dbReference type="GO" id="GO:0005634">
    <property type="term" value="C:nucleus"/>
    <property type="evidence" value="ECO:0007669"/>
    <property type="project" value="UniProtKB-SubCell"/>
</dbReference>
<gene>
    <name evidence="8" type="ORF">VNO78_18167</name>
</gene>
<keyword evidence="5 6" id="KW-0539">Nucleus</keyword>
<keyword evidence="6" id="KW-0808">Transferase</keyword>
<evidence type="ECO:0000313" key="8">
    <source>
        <dbReference type="EMBL" id="KAK7397003.1"/>
    </source>
</evidence>
<feature type="coiled-coil region" evidence="7">
    <location>
        <begin position="233"/>
        <end position="260"/>
    </location>
</feature>
<name>A0AAN9XLT4_PSOTE</name>
<evidence type="ECO:0000313" key="9">
    <source>
        <dbReference type="Proteomes" id="UP001386955"/>
    </source>
</evidence>
<dbReference type="GO" id="GO:0008270">
    <property type="term" value="F:zinc ion binding"/>
    <property type="evidence" value="ECO:0007669"/>
    <property type="project" value="UniProtKB-KW"/>
</dbReference>
<dbReference type="GO" id="GO:0006325">
    <property type="term" value="P:chromatin organization"/>
    <property type="evidence" value="ECO:0007669"/>
    <property type="project" value="UniProtKB-KW"/>
</dbReference>
<keyword evidence="2 6" id="KW-0479">Metal-binding</keyword>
<keyword evidence="4 6" id="KW-0862">Zinc</keyword>
<comment type="caution">
    <text evidence="8">The sequence shown here is derived from an EMBL/GenBank/DDBJ whole genome shotgun (WGS) entry which is preliminary data.</text>
</comment>
<dbReference type="GO" id="GO:0033503">
    <property type="term" value="C:HULC complex"/>
    <property type="evidence" value="ECO:0007669"/>
    <property type="project" value="TreeGrafter"/>
</dbReference>
<evidence type="ECO:0000256" key="6">
    <source>
        <dbReference type="RuleBase" id="RU365038"/>
    </source>
</evidence>
<evidence type="ECO:0000256" key="5">
    <source>
        <dbReference type="ARBA" id="ARBA00023242"/>
    </source>
</evidence>